<dbReference type="GO" id="GO:0008716">
    <property type="term" value="F:D-alanine-D-alanine ligase activity"/>
    <property type="evidence" value="ECO:0007669"/>
    <property type="project" value="InterPro"/>
</dbReference>
<evidence type="ECO:0000313" key="7">
    <source>
        <dbReference type="Proteomes" id="UP000184251"/>
    </source>
</evidence>
<dbReference type="InterPro" id="IPR013815">
    <property type="entry name" value="ATP_grasp_subdomain_1"/>
</dbReference>
<dbReference type="Pfam" id="PF01546">
    <property type="entry name" value="Peptidase_M20"/>
    <property type="match status" value="1"/>
</dbReference>
<feature type="domain" description="ATP-grasp" evidence="5">
    <location>
        <begin position="119"/>
        <end position="322"/>
    </location>
</feature>
<dbReference type="InterPro" id="IPR011095">
    <property type="entry name" value="Dala_Dala_lig_C"/>
</dbReference>
<dbReference type="AlphaFoldDB" id="A0A1M4X3N7"/>
<dbReference type="PROSITE" id="PS50975">
    <property type="entry name" value="ATP_GRASP"/>
    <property type="match status" value="1"/>
</dbReference>
<dbReference type="Pfam" id="PF07478">
    <property type="entry name" value="Dala_Dala_lig_C"/>
    <property type="match status" value="1"/>
</dbReference>
<dbReference type="GO" id="GO:0005524">
    <property type="term" value="F:ATP binding"/>
    <property type="evidence" value="ECO:0007669"/>
    <property type="project" value="UniProtKB-UniRule"/>
</dbReference>
<dbReference type="Gene3D" id="3.30.70.360">
    <property type="match status" value="1"/>
</dbReference>
<evidence type="ECO:0000256" key="2">
    <source>
        <dbReference type="ARBA" id="ARBA00022598"/>
    </source>
</evidence>
<dbReference type="GO" id="GO:0071555">
    <property type="term" value="P:cell wall organization"/>
    <property type="evidence" value="ECO:0007669"/>
    <property type="project" value="UniProtKB-KW"/>
</dbReference>
<sequence>MKIAIIYNRDSQAVINLFGRPNREKYGLGTIDIIKKALEEGGHQVKTFEGDKNIISALEDFMPSVISGERPGLVFNLSYGIQGRARYTHIPGILEMLGIPYVGSSPETHAVALDKVLTKMVLMQKGLPTPKFTVLDTPDFDMPLQDDLKYPLIVKPKDEAVSFGLKIVNNEEELREGVKVIYDMFNSPTLVEEYIDGREVNVGLLGNTPVEALPPVEIAFSQGEKIFTYEDKKGTSGRTLEKICPAPIDEETTKKVQNLAIETFRALGCFDSARVDFRLDKDNNPYILEVNSMASLGKSGSYVFAAEKIGLDYNKLVNKLIEIASLRYFGPMAVEENSSSLYADPKMISFSYLTQQRDKMEEELKEWTNIPSWTGDPVGIGTMIKRLEKSFEDLEMTKASDFTNNRSAWTWETTQGFEGGTLMVVTIDVPHEGKGGYPIPFRREPEWLYGEGIASSRAGIACVIQALSALKIAGKIEDKKLGVFIYSDEGRGMRYSSHMLRLASAKAKEVIIMQPGFLNGKVVDQHRGSRKYSILVEGPFQRTGAHTTTPDAMSWFLAKSEIIRNISRPKEMINMAVQEVHSERYSILLPHRVRATVYLSFLDKDLAQQAEDALYSMFENPSEDEISVYIQKLEERPPLNKSERTSQMTEKLRIISEEWKLPFGTESGLLPTAGGEVPESTDLICGFGPASRDMFTPNECIHRGELLQRALLLTMYLLDG</sequence>
<keyword evidence="7" id="KW-1185">Reference proteome</keyword>
<reference evidence="6 7" key="1">
    <citation type="submission" date="2016-11" db="EMBL/GenBank/DDBJ databases">
        <authorList>
            <person name="Jaros S."/>
            <person name="Januszkiewicz K."/>
            <person name="Wedrychowicz H."/>
        </authorList>
    </citation>
    <scope>NUCLEOTIDE SEQUENCE [LARGE SCALE GENOMIC DNA]</scope>
    <source>
        <strain evidence="6 7">DSM 14828</strain>
    </source>
</reference>
<dbReference type="Gene3D" id="3.40.630.10">
    <property type="entry name" value="Zn peptidases"/>
    <property type="match status" value="1"/>
</dbReference>
<evidence type="ECO:0000256" key="3">
    <source>
        <dbReference type="ARBA" id="ARBA00023316"/>
    </source>
</evidence>
<organism evidence="6 7">
    <name type="scientific">Alkalibacter saccharofermentans DSM 14828</name>
    <dbReference type="NCBI Taxonomy" id="1120975"/>
    <lineage>
        <taxon>Bacteria</taxon>
        <taxon>Bacillati</taxon>
        <taxon>Bacillota</taxon>
        <taxon>Clostridia</taxon>
        <taxon>Eubacteriales</taxon>
        <taxon>Eubacteriaceae</taxon>
        <taxon>Alkalibacter</taxon>
    </lineage>
</organism>
<dbReference type="SUPFAM" id="SSF53187">
    <property type="entry name" value="Zn-dependent exopeptidases"/>
    <property type="match status" value="1"/>
</dbReference>
<evidence type="ECO:0000259" key="5">
    <source>
        <dbReference type="PROSITE" id="PS50975"/>
    </source>
</evidence>
<dbReference type="SUPFAM" id="SSF52440">
    <property type="entry name" value="PreATP-grasp domain"/>
    <property type="match status" value="1"/>
</dbReference>
<keyword evidence="4" id="KW-0547">Nucleotide-binding</keyword>
<dbReference type="RefSeq" id="WP_073270524.1">
    <property type="nucleotide sequence ID" value="NZ_FQTU01000008.1"/>
</dbReference>
<dbReference type="GO" id="GO:0046872">
    <property type="term" value="F:metal ion binding"/>
    <property type="evidence" value="ECO:0007669"/>
    <property type="project" value="InterPro"/>
</dbReference>
<dbReference type="OrthoDB" id="9813261at2"/>
<proteinExistence type="inferred from homology"/>
<dbReference type="Gene3D" id="3.30.1490.20">
    <property type="entry name" value="ATP-grasp fold, A domain"/>
    <property type="match status" value="1"/>
</dbReference>
<dbReference type="SUPFAM" id="SSF56059">
    <property type="entry name" value="Glutathione synthetase ATP-binding domain-like"/>
    <property type="match status" value="1"/>
</dbReference>
<dbReference type="PANTHER" id="PTHR23132">
    <property type="entry name" value="D-ALANINE--D-ALANINE LIGASE"/>
    <property type="match status" value="1"/>
</dbReference>
<keyword evidence="3" id="KW-0961">Cell wall biogenesis/degradation</keyword>
<dbReference type="EMBL" id="FQTU01000008">
    <property type="protein sequence ID" value="SHE88057.1"/>
    <property type="molecule type" value="Genomic_DNA"/>
</dbReference>
<dbReference type="STRING" id="1120975.SAMN02746064_01411"/>
<dbReference type="Gene3D" id="3.30.470.20">
    <property type="entry name" value="ATP-grasp fold, B domain"/>
    <property type="match status" value="1"/>
</dbReference>
<dbReference type="InterPro" id="IPR002933">
    <property type="entry name" value="Peptidase_M20"/>
</dbReference>
<evidence type="ECO:0000256" key="1">
    <source>
        <dbReference type="ARBA" id="ARBA00010871"/>
    </source>
</evidence>
<dbReference type="PANTHER" id="PTHR23132:SF23">
    <property type="entry name" value="D-ALANINE--D-ALANINE LIGASE B"/>
    <property type="match status" value="1"/>
</dbReference>
<keyword evidence="4" id="KW-0067">ATP-binding</keyword>
<name>A0A1M4X3N7_9FIRM</name>
<comment type="similarity">
    <text evidence="1">Belongs to the D-alanine--D-alanine ligase family.</text>
</comment>
<dbReference type="GO" id="GO:0016787">
    <property type="term" value="F:hydrolase activity"/>
    <property type="evidence" value="ECO:0007669"/>
    <property type="project" value="InterPro"/>
</dbReference>
<dbReference type="Proteomes" id="UP000184251">
    <property type="component" value="Unassembled WGS sequence"/>
</dbReference>
<evidence type="ECO:0000256" key="4">
    <source>
        <dbReference type="PROSITE-ProRule" id="PRU00409"/>
    </source>
</evidence>
<dbReference type="InterPro" id="IPR011761">
    <property type="entry name" value="ATP-grasp"/>
</dbReference>
<accession>A0A1M4X3N7</accession>
<evidence type="ECO:0000313" key="6">
    <source>
        <dbReference type="EMBL" id="SHE88057.1"/>
    </source>
</evidence>
<protein>
    <submittedName>
        <fullName evidence="6">D-alanine-D-alanine ligase</fullName>
    </submittedName>
</protein>
<keyword evidence="2 6" id="KW-0436">Ligase</keyword>
<gene>
    <name evidence="6" type="ORF">SAMN02746064_01411</name>
</gene>
<dbReference type="InterPro" id="IPR016185">
    <property type="entry name" value="PreATP-grasp_dom_sf"/>
</dbReference>
<dbReference type="Gene3D" id="3.40.50.20">
    <property type="match status" value="1"/>
</dbReference>